<dbReference type="InterPro" id="IPR001222">
    <property type="entry name" value="Znf_TFIIS"/>
</dbReference>
<dbReference type="Pfam" id="PF08711">
    <property type="entry name" value="Med26"/>
    <property type="match status" value="1"/>
</dbReference>
<feature type="domain" description="TFIIS-type" evidence="8">
    <location>
        <begin position="281"/>
        <end position="321"/>
    </location>
</feature>
<dbReference type="PROSITE" id="PS51319">
    <property type="entry name" value="TFIIS_N"/>
    <property type="match status" value="1"/>
</dbReference>
<keyword evidence="12" id="KW-1185">Reference proteome</keyword>
<dbReference type="SMART" id="SM00440">
    <property type="entry name" value="ZnF_C2C2"/>
    <property type="match status" value="1"/>
</dbReference>
<dbReference type="Pfam" id="PF01096">
    <property type="entry name" value="Zn_ribbon_TFIIS"/>
    <property type="match status" value="1"/>
</dbReference>
<keyword evidence="4 6" id="KW-0539">Nucleus</keyword>
<dbReference type="Gene3D" id="1.10.472.30">
    <property type="entry name" value="Transcription elongation factor S-II, central domain"/>
    <property type="match status" value="1"/>
</dbReference>
<evidence type="ECO:0000256" key="4">
    <source>
        <dbReference type="ARBA" id="ARBA00023242"/>
    </source>
</evidence>
<dbReference type="InterPro" id="IPR036575">
    <property type="entry name" value="TFIIS_cen_dom_sf"/>
</dbReference>
<evidence type="ECO:0000256" key="2">
    <source>
        <dbReference type="ARBA" id="ARBA00022771"/>
    </source>
</evidence>
<dbReference type="InterPro" id="IPR035441">
    <property type="entry name" value="TFIIS/LEDGF_dom_sf"/>
</dbReference>
<dbReference type="SUPFAM" id="SSF57783">
    <property type="entry name" value="Zinc beta-ribbon"/>
    <property type="match status" value="1"/>
</dbReference>
<evidence type="ECO:0000256" key="6">
    <source>
        <dbReference type="PROSITE-ProRule" id="PRU00649"/>
    </source>
</evidence>
<accession>A0ABD3Q9F1</accession>
<evidence type="ECO:0000259" key="8">
    <source>
        <dbReference type="PROSITE" id="PS51133"/>
    </source>
</evidence>
<dbReference type="Gene3D" id="2.20.25.10">
    <property type="match status" value="1"/>
</dbReference>
<name>A0ABD3Q9F1_9STRA</name>
<dbReference type="GO" id="GO:0005634">
    <property type="term" value="C:nucleus"/>
    <property type="evidence" value="ECO:0007669"/>
    <property type="project" value="UniProtKB-SubCell"/>
</dbReference>
<gene>
    <name evidence="11" type="ORF">ACHAW5_001831</name>
</gene>
<evidence type="ECO:0000256" key="1">
    <source>
        <dbReference type="ARBA" id="ARBA00022723"/>
    </source>
</evidence>
<evidence type="ECO:0000259" key="9">
    <source>
        <dbReference type="PROSITE" id="PS51319"/>
    </source>
</evidence>
<dbReference type="AlphaFoldDB" id="A0ABD3Q9F1"/>
<feature type="region of interest" description="Disordered" evidence="7">
    <location>
        <begin position="102"/>
        <end position="126"/>
    </location>
</feature>
<dbReference type="PIRSF" id="PIRSF006704">
    <property type="entry name" value="TF_IIS"/>
    <property type="match status" value="1"/>
</dbReference>
<evidence type="ECO:0000313" key="12">
    <source>
        <dbReference type="Proteomes" id="UP001530315"/>
    </source>
</evidence>
<reference evidence="11 12" key="1">
    <citation type="submission" date="2024-10" db="EMBL/GenBank/DDBJ databases">
        <title>Updated reference genomes for cyclostephanoid diatoms.</title>
        <authorList>
            <person name="Roberts W.R."/>
            <person name="Alverson A.J."/>
        </authorList>
    </citation>
    <scope>NUCLEOTIDE SEQUENCE [LARGE SCALE GENOMIC DNA]</scope>
    <source>
        <strain evidence="11 12">AJA276-08</strain>
    </source>
</reference>
<dbReference type="CDD" id="cd13749">
    <property type="entry name" value="Zn-ribbon_TFIIS"/>
    <property type="match status" value="1"/>
</dbReference>
<dbReference type="PANTHER" id="PTHR11477">
    <property type="entry name" value="TRANSCRIPTION FACTOR S-II ZINC FINGER DOMAIN-CONTAINING PROTEIN"/>
    <property type="match status" value="1"/>
</dbReference>
<evidence type="ECO:0000256" key="7">
    <source>
        <dbReference type="SAM" id="MobiDB-lite"/>
    </source>
</evidence>
<keyword evidence="1" id="KW-0479">Metal-binding</keyword>
<evidence type="ECO:0000313" key="11">
    <source>
        <dbReference type="EMBL" id="KAL3796738.1"/>
    </source>
</evidence>
<dbReference type="PANTHER" id="PTHR11477:SF0">
    <property type="entry name" value="IP08861P-RELATED"/>
    <property type="match status" value="1"/>
</dbReference>
<dbReference type="Proteomes" id="UP001530315">
    <property type="component" value="Unassembled WGS sequence"/>
</dbReference>
<comment type="caution">
    <text evidence="11">The sequence shown here is derived from an EMBL/GenBank/DDBJ whole genome shotgun (WGS) entry which is preliminary data.</text>
</comment>
<keyword evidence="3" id="KW-0862">Zinc</keyword>
<dbReference type="PROSITE" id="PS51133">
    <property type="entry name" value="ZF_TFIIS_2"/>
    <property type="match status" value="1"/>
</dbReference>
<dbReference type="SMART" id="SM00510">
    <property type="entry name" value="TFS2M"/>
    <property type="match status" value="1"/>
</dbReference>
<dbReference type="SUPFAM" id="SSF47676">
    <property type="entry name" value="Conserved domain common to transcription factors TFIIS, elongin A, CRSP70"/>
    <property type="match status" value="1"/>
</dbReference>
<proteinExistence type="predicted"/>
<comment type="subcellular location">
    <subcellularLocation>
        <location evidence="6">Nucleus</location>
    </subcellularLocation>
</comment>
<dbReference type="Pfam" id="PF07500">
    <property type="entry name" value="TFIIS_M"/>
    <property type="match status" value="1"/>
</dbReference>
<dbReference type="EMBL" id="JALLAZ020000375">
    <property type="protein sequence ID" value="KAL3796738.1"/>
    <property type="molecule type" value="Genomic_DNA"/>
</dbReference>
<dbReference type="GO" id="GO:0008270">
    <property type="term" value="F:zinc ion binding"/>
    <property type="evidence" value="ECO:0007669"/>
    <property type="project" value="UniProtKB-KW"/>
</dbReference>
<dbReference type="InterPro" id="IPR017923">
    <property type="entry name" value="TFIIS_N"/>
</dbReference>
<evidence type="ECO:0000256" key="5">
    <source>
        <dbReference type="PROSITE-ProRule" id="PRU00472"/>
    </source>
</evidence>
<dbReference type="InterPro" id="IPR035100">
    <property type="entry name" value="TF_IIS-typ"/>
</dbReference>
<organism evidence="11 12">
    <name type="scientific">Stephanodiscus triporus</name>
    <dbReference type="NCBI Taxonomy" id="2934178"/>
    <lineage>
        <taxon>Eukaryota</taxon>
        <taxon>Sar</taxon>
        <taxon>Stramenopiles</taxon>
        <taxon>Ochrophyta</taxon>
        <taxon>Bacillariophyta</taxon>
        <taxon>Coscinodiscophyceae</taxon>
        <taxon>Thalassiosirophycidae</taxon>
        <taxon>Stephanodiscales</taxon>
        <taxon>Stephanodiscaceae</taxon>
        <taxon>Stephanodiscus</taxon>
    </lineage>
</organism>
<sequence>MSSIKTVRLLKEDLLKELASPGGDGRTEKILDIVQRLDRVDNMDLAILSDTLIGASVSKLKNHEDGDVASAAKKLVKKWKSIAKQAQGNDVSAATAAPAAKPAASAGGLGHGASTPGQLKRMASAGSSDLSGDAEWQGLPQLRINICKKLHTIFLLSRDDLSKELNGSAVEQLCLARAGEVEAAIDVWSRGVKQSYTDKVRDLVFNLKKNGAIRDQVILGEISPEQLPRMSAGELQTEEKAKERDETLRKLQDSRRLDWERANEKKINDMCGIKGDLLKASLFTCGRCKSIKTTSTQKQTRSADEPMTVFVLCMNCGNRWKC</sequence>
<keyword evidence="2 5" id="KW-0863">Zinc-finger</keyword>
<feature type="domain" description="TFIIS central" evidence="10">
    <location>
        <begin position="142"/>
        <end position="263"/>
    </location>
</feature>
<evidence type="ECO:0000256" key="3">
    <source>
        <dbReference type="ARBA" id="ARBA00022833"/>
    </source>
</evidence>
<dbReference type="SUPFAM" id="SSF46942">
    <property type="entry name" value="Elongation factor TFIIS domain 2"/>
    <property type="match status" value="1"/>
</dbReference>
<dbReference type="PROSITE" id="PS51321">
    <property type="entry name" value="TFIIS_CENTRAL"/>
    <property type="match status" value="1"/>
</dbReference>
<dbReference type="Gene3D" id="1.20.930.10">
    <property type="entry name" value="Conserved domain common to transcription factors TFIIS, elongin A, CRSP70"/>
    <property type="match status" value="1"/>
</dbReference>
<protein>
    <recommendedName>
        <fullName evidence="13">Transcription elongation factor</fullName>
    </recommendedName>
</protein>
<feature type="domain" description="TFIIS N-terminal" evidence="9">
    <location>
        <begin position="13"/>
        <end position="86"/>
    </location>
</feature>
<evidence type="ECO:0000259" key="10">
    <source>
        <dbReference type="PROSITE" id="PS51321"/>
    </source>
</evidence>
<dbReference type="InterPro" id="IPR003618">
    <property type="entry name" value="TFIIS_cen_dom"/>
</dbReference>
<evidence type="ECO:0008006" key="13">
    <source>
        <dbReference type="Google" id="ProtNLM"/>
    </source>
</evidence>